<keyword evidence="3" id="KW-0820">tRNA-binding</keyword>
<sequence>MKTTLRTDGRKNNEERPLEISLDYTMHAEGSVLVSSGNTKIICTASVENKVPDWLLDKNKKPHHGWVTSEYGMLPRSTGSRRKRETGKIDGRSQEIQRLIGRSLRSVVNLSVLGEHTIWIDCDVIQADGGTRTAAITGGFVALILALRNIFKTGNIKEFPVKEYLAAISVGIVNSQPMLDLKYDEDKAAEVDMNVVMLESGEFVEVQATAEGKTYSREQLDLMLDLAVQGIRSHIAAQKKVLGNVLYG</sequence>
<name>A0A381QXP0_9ZZZZ</name>
<dbReference type="FunFam" id="3.30.230.70:FF:000003">
    <property type="entry name" value="Ribonuclease PH"/>
    <property type="match status" value="1"/>
</dbReference>
<dbReference type="AlphaFoldDB" id="A0A381QXP0"/>
<evidence type="ECO:0000256" key="5">
    <source>
        <dbReference type="ARBA" id="ARBA00022884"/>
    </source>
</evidence>
<dbReference type="InterPro" id="IPR027408">
    <property type="entry name" value="PNPase/RNase_PH_dom_sf"/>
</dbReference>
<organism evidence="8">
    <name type="scientific">marine metagenome</name>
    <dbReference type="NCBI Taxonomy" id="408172"/>
    <lineage>
        <taxon>unclassified sequences</taxon>
        <taxon>metagenomes</taxon>
        <taxon>ecological metagenomes</taxon>
    </lineage>
</organism>
<evidence type="ECO:0000259" key="7">
    <source>
        <dbReference type="Pfam" id="PF03725"/>
    </source>
</evidence>
<dbReference type="Gene3D" id="3.30.230.70">
    <property type="entry name" value="GHMP Kinase, N-terminal domain"/>
    <property type="match status" value="1"/>
</dbReference>
<feature type="domain" description="Exoribonuclease phosphorolytic" evidence="6">
    <location>
        <begin position="14"/>
        <end position="146"/>
    </location>
</feature>
<comment type="similarity">
    <text evidence="1">Belongs to the RNase PH family.</text>
</comment>
<dbReference type="SUPFAM" id="SSF54211">
    <property type="entry name" value="Ribosomal protein S5 domain 2-like"/>
    <property type="match status" value="1"/>
</dbReference>
<dbReference type="InterPro" id="IPR001247">
    <property type="entry name" value="ExoRNase_PH_dom1"/>
</dbReference>
<dbReference type="PANTHER" id="PTHR11953:SF0">
    <property type="entry name" value="EXOSOME COMPLEX COMPONENT RRP41"/>
    <property type="match status" value="1"/>
</dbReference>
<evidence type="ECO:0000256" key="4">
    <source>
        <dbReference type="ARBA" id="ARBA00022694"/>
    </source>
</evidence>
<proteinExistence type="inferred from homology"/>
<evidence type="ECO:0000256" key="1">
    <source>
        <dbReference type="ARBA" id="ARBA00006678"/>
    </source>
</evidence>
<dbReference type="GO" id="GO:0016075">
    <property type="term" value="P:rRNA catabolic process"/>
    <property type="evidence" value="ECO:0007669"/>
    <property type="project" value="TreeGrafter"/>
</dbReference>
<dbReference type="Pfam" id="PF01138">
    <property type="entry name" value="RNase_PH"/>
    <property type="match status" value="1"/>
</dbReference>
<dbReference type="InterPro" id="IPR002381">
    <property type="entry name" value="RNase_PH_bac-type"/>
</dbReference>
<accession>A0A381QXP0</accession>
<dbReference type="EMBL" id="UINC01001548">
    <property type="protein sequence ID" value="SUZ83369.1"/>
    <property type="molecule type" value="Genomic_DNA"/>
</dbReference>
<evidence type="ECO:0000259" key="6">
    <source>
        <dbReference type="Pfam" id="PF01138"/>
    </source>
</evidence>
<dbReference type="SUPFAM" id="SSF55666">
    <property type="entry name" value="Ribonuclease PH domain 2-like"/>
    <property type="match status" value="1"/>
</dbReference>
<dbReference type="InterPro" id="IPR050080">
    <property type="entry name" value="RNase_PH"/>
</dbReference>
<dbReference type="InterPro" id="IPR020568">
    <property type="entry name" value="Ribosomal_Su5_D2-typ_SF"/>
</dbReference>
<dbReference type="GO" id="GO:0009022">
    <property type="term" value="F:tRNA nucleotidyltransferase activity"/>
    <property type="evidence" value="ECO:0007669"/>
    <property type="project" value="InterPro"/>
</dbReference>
<reference evidence="8" key="1">
    <citation type="submission" date="2018-05" db="EMBL/GenBank/DDBJ databases">
        <authorList>
            <person name="Lanie J.A."/>
            <person name="Ng W.-L."/>
            <person name="Kazmierczak K.M."/>
            <person name="Andrzejewski T.M."/>
            <person name="Davidsen T.M."/>
            <person name="Wayne K.J."/>
            <person name="Tettelin H."/>
            <person name="Glass J.I."/>
            <person name="Rusch D."/>
            <person name="Podicherti R."/>
            <person name="Tsui H.-C.T."/>
            <person name="Winkler M.E."/>
        </authorList>
    </citation>
    <scope>NUCLEOTIDE SEQUENCE</scope>
</reference>
<keyword evidence="4" id="KW-0819">tRNA processing</keyword>
<dbReference type="GO" id="GO:0000049">
    <property type="term" value="F:tRNA binding"/>
    <property type="evidence" value="ECO:0007669"/>
    <property type="project" value="UniProtKB-KW"/>
</dbReference>
<evidence type="ECO:0000256" key="2">
    <source>
        <dbReference type="ARBA" id="ARBA00022552"/>
    </source>
</evidence>
<gene>
    <name evidence="8" type="ORF">METZ01_LOCUS36223</name>
</gene>
<evidence type="ECO:0000256" key="3">
    <source>
        <dbReference type="ARBA" id="ARBA00022555"/>
    </source>
</evidence>
<dbReference type="PROSITE" id="PS01277">
    <property type="entry name" value="RIBONUCLEASE_PH"/>
    <property type="match status" value="1"/>
</dbReference>
<dbReference type="HAMAP" id="MF_00564">
    <property type="entry name" value="RNase_PH"/>
    <property type="match status" value="1"/>
</dbReference>
<evidence type="ECO:0000313" key="8">
    <source>
        <dbReference type="EMBL" id="SUZ83369.1"/>
    </source>
</evidence>
<dbReference type="Pfam" id="PF03725">
    <property type="entry name" value="RNase_PH_C"/>
    <property type="match status" value="1"/>
</dbReference>
<dbReference type="InterPro" id="IPR018336">
    <property type="entry name" value="RNase_PH_CS"/>
</dbReference>
<dbReference type="PANTHER" id="PTHR11953">
    <property type="entry name" value="EXOSOME COMPLEX COMPONENT"/>
    <property type="match status" value="1"/>
</dbReference>
<dbReference type="GO" id="GO:0006364">
    <property type="term" value="P:rRNA processing"/>
    <property type="evidence" value="ECO:0007669"/>
    <property type="project" value="UniProtKB-KW"/>
</dbReference>
<dbReference type="InterPro" id="IPR015847">
    <property type="entry name" value="ExoRNase_PH_dom2"/>
</dbReference>
<keyword evidence="2" id="KW-0698">rRNA processing</keyword>
<feature type="domain" description="Exoribonuclease phosphorolytic" evidence="7">
    <location>
        <begin position="165"/>
        <end position="229"/>
    </location>
</feature>
<keyword evidence="5" id="KW-0694">RNA-binding</keyword>
<dbReference type="GO" id="GO:0008033">
    <property type="term" value="P:tRNA processing"/>
    <property type="evidence" value="ECO:0007669"/>
    <property type="project" value="UniProtKB-KW"/>
</dbReference>
<dbReference type="InterPro" id="IPR036345">
    <property type="entry name" value="ExoRNase_PH_dom2_sf"/>
</dbReference>
<dbReference type="CDD" id="cd11362">
    <property type="entry name" value="RNase_PH_bact"/>
    <property type="match status" value="1"/>
</dbReference>
<protein>
    <submittedName>
        <fullName evidence="8">Uncharacterized protein</fullName>
    </submittedName>
</protein>
<dbReference type="NCBIfam" id="TIGR01966">
    <property type="entry name" value="RNasePH"/>
    <property type="match status" value="1"/>
</dbReference>